<evidence type="ECO:0000313" key="14">
    <source>
        <dbReference type="Proteomes" id="UP000001038"/>
    </source>
</evidence>
<organism evidence="13 14">
    <name type="scientific">Oryzias latipes</name>
    <name type="common">Japanese rice fish</name>
    <name type="synonym">Japanese killifish</name>
    <dbReference type="NCBI Taxonomy" id="8090"/>
    <lineage>
        <taxon>Eukaryota</taxon>
        <taxon>Metazoa</taxon>
        <taxon>Chordata</taxon>
        <taxon>Craniata</taxon>
        <taxon>Vertebrata</taxon>
        <taxon>Euteleostomi</taxon>
        <taxon>Actinopterygii</taxon>
        <taxon>Neopterygii</taxon>
        <taxon>Teleostei</taxon>
        <taxon>Neoteleostei</taxon>
        <taxon>Acanthomorphata</taxon>
        <taxon>Ovalentaria</taxon>
        <taxon>Atherinomorphae</taxon>
        <taxon>Beloniformes</taxon>
        <taxon>Adrianichthyidae</taxon>
        <taxon>Oryziinae</taxon>
        <taxon>Oryzias</taxon>
    </lineage>
</organism>
<evidence type="ECO:0000256" key="5">
    <source>
        <dbReference type="ARBA" id="ARBA00022833"/>
    </source>
</evidence>
<dbReference type="OrthoDB" id="8922241at2759"/>
<dbReference type="GO" id="GO:0005634">
    <property type="term" value="C:nucleus"/>
    <property type="evidence" value="ECO:0000318"/>
    <property type="project" value="GO_Central"/>
</dbReference>
<evidence type="ECO:0000256" key="4">
    <source>
        <dbReference type="ARBA" id="ARBA00022771"/>
    </source>
</evidence>
<evidence type="ECO:0000256" key="1">
    <source>
        <dbReference type="ARBA" id="ARBA00004123"/>
    </source>
</evidence>
<dbReference type="GO" id="GO:0008270">
    <property type="term" value="F:zinc ion binding"/>
    <property type="evidence" value="ECO:0007669"/>
    <property type="project" value="UniProtKB-KW"/>
</dbReference>
<keyword evidence="4 10" id="KW-0863">Zinc-finger</keyword>
<keyword evidence="5" id="KW-0862">Zinc</keyword>
<dbReference type="InterPro" id="IPR013087">
    <property type="entry name" value="Znf_C2H2_type"/>
</dbReference>
<dbReference type="InterPro" id="IPR036236">
    <property type="entry name" value="Znf_C2H2_sf"/>
</dbReference>
<dbReference type="FunFam" id="3.30.160.60:FF:002716">
    <property type="entry name" value="Zinc finger protein 212"/>
    <property type="match status" value="1"/>
</dbReference>
<reference evidence="13" key="3">
    <citation type="submission" date="2025-09" db="UniProtKB">
        <authorList>
            <consortium name="Ensembl"/>
        </authorList>
    </citation>
    <scope>IDENTIFICATION</scope>
    <source>
        <strain evidence="13">Hd-rR</strain>
    </source>
</reference>
<dbReference type="GO" id="GO:0001228">
    <property type="term" value="F:DNA-binding transcription activator activity, RNA polymerase II-specific"/>
    <property type="evidence" value="ECO:0000318"/>
    <property type="project" value="GO_Central"/>
</dbReference>
<keyword evidence="7" id="KW-0238">DNA-binding</keyword>
<dbReference type="PROSITE" id="PS50157">
    <property type="entry name" value="ZINC_FINGER_C2H2_2"/>
    <property type="match status" value="4"/>
</dbReference>
<dbReference type="GO" id="GO:0006357">
    <property type="term" value="P:regulation of transcription by RNA polymerase II"/>
    <property type="evidence" value="ECO:0000318"/>
    <property type="project" value="GO_Central"/>
</dbReference>
<reference evidence="13 14" key="1">
    <citation type="journal article" date="2007" name="Nature">
        <title>The medaka draft genome and insights into vertebrate genome evolution.</title>
        <authorList>
            <person name="Kasahara M."/>
            <person name="Naruse K."/>
            <person name="Sasaki S."/>
            <person name="Nakatani Y."/>
            <person name="Qu W."/>
            <person name="Ahsan B."/>
            <person name="Yamada T."/>
            <person name="Nagayasu Y."/>
            <person name="Doi K."/>
            <person name="Kasai Y."/>
            <person name="Jindo T."/>
            <person name="Kobayashi D."/>
            <person name="Shimada A."/>
            <person name="Toyoda A."/>
            <person name="Kuroki Y."/>
            <person name="Fujiyama A."/>
            <person name="Sasaki T."/>
            <person name="Shimizu A."/>
            <person name="Asakawa S."/>
            <person name="Shimizu N."/>
            <person name="Hashimoto S."/>
            <person name="Yang J."/>
            <person name="Lee Y."/>
            <person name="Matsushima K."/>
            <person name="Sugano S."/>
            <person name="Sakaizumi M."/>
            <person name="Narita T."/>
            <person name="Ohishi K."/>
            <person name="Haga S."/>
            <person name="Ohta F."/>
            <person name="Nomoto H."/>
            <person name="Nogata K."/>
            <person name="Morishita T."/>
            <person name="Endo T."/>
            <person name="Shin-I T."/>
            <person name="Takeda H."/>
            <person name="Morishita S."/>
            <person name="Kohara Y."/>
        </authorList>
    </citation>
    <scope>NUCLEOTIDE SEQUENCE [LARGE SCALE GENOMIC DNA]</scope>
    <source>
        <strain evidence="13 14">Hd-rR</strain>
    </source>
</reference>
<comment type="subcellular location">
    <subcellularLocation>
        <location evidence="1">Nucleus</location>
    </subcellularLocation>
</comment>
<dbReference type="FunFam" id="3.30.160.60:FF:000688">
    <property type="entry name" value="zinc finger protein 197 isoform X1"/>
    <property type="match status" value="1"/>
</dbReference>
<feature type="domain" description="C2H2-type" evidence="12">
    <location>
        <begin position="325"/>
        <end position="352"/>
    </location>
</feature>
<keyword evidence="2" id="KW-0479">Metal-binding</keyword>
<dbReference type="KEGG" id="ola:111949074"/>
<dbReference type="AlphaFoldDB" id="A0A3B3HWV1"/>
<dbReference type="GeneTree" id="ENSGT01150000286958"/>
<dbReference type="InParanoid" id="A0A3B3HWV1"/>
<evidence type="ECO:0000313" key="13">
    <source>
        <dbReference type="Ensembl" id="ENSORLP00000036302.1"/>
    </source>
</evidence>
<dbReference type="Bgee" id="ENSORLG00000002746">
    <property type="expression patterns" value="Expressed in ovary and 14 other cell types or tissues"/>
</dbReference>
<keyword evidence="14" id="KW-1185">Reference proteome</keyword>
<evidence type="ECO:0000256" key="2">
    <source>
        <dbReference type="ARBA" id="ARBA00022723"/>
    </source>
</evidence>
<evidence type="ECO:0000256" key="9">
    <source>
        <dbReference type="ARBA" id="ARBA00023242"/>
    </source>
</evidence>
<feature type="domain" description="C2H2-type" evidence="12">
    <location>
        <begin position="297"/>
        <end position="324"/>
    </location>
</feature>
<evidence type="ECO:0000256" key="7">
    <source>
        <dbReference type="ARBA" id="ARBA00023125"/>
    </source>
</evidence>
<dbReference type="GO" id="GO:0000978">
    <property type="term" value="F:RNA polymerase II cis-regulatory region sequence-specific DNA binding"/>
    <property type="evidence" value="ECO:0000318"/>
    <property type="project" value="GO_Central"/>
</dbReference>
<dbReference type="Gene3D" id="3.30.160.60">
    <property type="entry name" value="Classic Zinc Finger"/>
    <property type="match status" value="4"/>
</dbReference>
<evidence type="ECO:0000256" key="10">
    <source>
        <dbReference type="PROSITE-ProRule" id="PRU00042"/>
    </source>
</evidence>
<feature type="region of interest" description="Disordered" evidence="11">
    <location>
        <begin position="66"/>
        <end position="86"/>
    </location>
</feature>
<evidence type="ECO:0000256" key="6">
    <source>
        <dbReference type="ARBA" id="ARBA00023015"/>
    </source>
</evidence>
<dbReference type="SUPFAM" id="SSF57667">
    <property type="entry name" value="beta-beta-alpha zinc fingers"/>
    <property type="match status" value="2"/>
</dbReference>
<sequence>MPFTSAFGTQVAAIMDVLTKAAVAEITKLAEEGSVVLRMEVRRRDSEIQELRRSLKMKEAELREAQEAASRVREEKQQHEAAGRRQLQLEDIKEDHEADAAFPASEPADSLHEPQNGMYENQNFSPVIKQEADGELPVNTATDGAQTDVCFPAGGQGASVWPATIEESSVATQPHMQISPLRVEQYSACRDSETSFNFFADGTKKRTDCLSVPSNVEVPMHPICTGSNLPASAPGKQFRSESHSAVTLNEGAAFALLQPQRAPAGALGLNTENSFSIRNGLRPKKPSTVWRTSPKLFMCLVCNKNFPRLSQLEEHKSTHQTAKPFRCLQCGKSFTQKTRLKTHQSVHTGERPFSCKICGKMFSRQDNCLRHERFHSGLKPHVCRQCGKSFTVLANLRIHQEIHLQER</sequence>
<protein>
    <recommendedName>
        <fullName evidence="12">C2H2-type domain-containing protein</fullName>
    </recommendedName>
</protein>
<accession>A0A3B3HWV1</accession>
<dbReference type="Pfam" id="PF00096">
    <property type="entry name" value="zf-C2H2"/>
    <property type="match status" value="4"/>
</dbReference>
<keyword evidence="9" id="KW-0539">Nucleus</keyword>
<dbReference type="PANTHER" id="PTHR24394:SF58">
    <property type="entry name" value="ZINC FINGER AND BTB DOMAIN CONTAINING 33"/>
    <property type="match status" value="1"/>
</dbReference>
<keyword evidence="6" id="KW-0805">Transcription regulation</keyword>
<dbReference type="PANTHER" id="PTHR24394">
    <property type="entry name" value="ZINC FINGER PROTEIN"/>
    <property type="match status" value="1"/>
</dbReference>
<evidence type="ECO:0000256" key="3">
    <source>
        <dbReference type="ARBA" id="ARBA00022737"/>
    </source>
</evidence>
<evidence type="ECO:0000259" key="12">
    <source>
        <dbReference type="PROSITE" id="PS50157"/>
    </source>
</evidence>
<dbReference type="GeneID" id="111949074"/>
<gene>
    <name evidence="13" type="primary">LOC111949074</name>
</gene>
<dbReference type="PROSITE" id="PS00028">
    <property type="entry name" value="ZINC_FINGER_C2H2_1"/>
    <property type="match status" value="4"/>
</dbReference>
<dbReference type="Ensembl" id="ENSORLT00000037044.1">
    <property type="protein sequence ID" value="ENSORLP00000036302.1"/>
    <property type="gene ID" value="ENSORLG00000002746.2"/>
</dbReference>
<dbReference type="RefSeq" id="XP_023821069.1">
    <property type="nucleotide sequence ID" value="XM_023965301.1"/>
</dbReference>
<keyword evidence="8" id="KW-0804">Transcription</keyword>
<keyword evidence="3" id="KW-0677">Repeat</keyword>
<dbReference type="SMART" id="SM00355">
    <property type="entry name" value="ZnF_C2H2"/>
    <property type="match status" value="4"/>
</dbReference>
<proteinExistence type="predicted"/>
<name>A0A3B3HWV1_ORYLA</name>
<feature type="domain" description="C2H2-type" evidence="12">
    <location>
        <begin position="381"/>
        <end position="407"/>
    </location>
</feature>
<evidence type="ECO:0000256" key="8">
    <source>
        <dbReference type="ARBA" id="ARBA00023163"/>
    </source>
</evidence>
<dbReference type="FunFam" id="3.30.160.60:FF:000358">
    <property type="entry name" value="zinc finger protein 24"/>
    <property type="match status" value="1"/>
</dbReference>
<dbReference type="Proteomes" id="UP000001038">
    <property type="component" value="Chromosome 17"/>
</dbReference>
<reference evidence="13" key="2">
    <citation type="submission" date="2025-08" db="UniProtKB">
        <authorList>
            <consortium name="Ensembl"/>
        </authorList>
    </citation>
    <scope>IDENTIFICATION</scope>
    <source>
        <strain evidence="13">Hd-rR</strain>
    </source>
</reference>
<evidence type="ECO:0000256" key="11">
    <source>
        <dbReference type="SAM" id="MobiDB-lite"/>
    </source>
</evidence>
<feature type="domain" description="C2H2-type" evidence="12">
    <location>
        <begin position="353"/>
        <end position="380"/>
    </location>
</feature>